<accession>A0A016V334</accession>
<keyword evidence="2" id="KW-1185">Reference proteome</keyword>
<organism evidence="1 2">
    <name type="scientific">Ancylostoma ceylanicum</name>
    <dbReference type="NCBI Taxonomy" id="53326"/>
    <lineage>
        <taxon>Eukaryota</taxon>
        <taxon>Metazoa</taxon>
        <taxon>Ecdysozoa</taxon>
        <taxon>Nematoda</taxon>
        <taxon>Chromadorea</taxon>
        <taxon>Rhabditida</taxon>
        <taxon>Rhabditina</taxon>
        <taxon>Rhabditomorpha</taxon>
        <taxon>Strongyloidea</taxon>
        <taxon>Ancylostomatidae</taxon>
        <taxon>Ancylostomatinae</taxon>
        <taxon>Ancylostoma</taxon>
    </lineage>
</organism>
<reference evidence="2" key="1">
    <citation type="journal article" date="2015" name="Nat. Genet.">
        <title>The genome and transcriptome of the zoonotic hookworm Ancylostoma ceylanicum identify infection-specific gene families.</title>
        <authorList>
            <person name="Schwarz E.M."/>
            <person name="Hu Y."/>
            <person name="Antoshechkin I."/>
            <person name="Miller M.M."/>
            <person name="Sternberg P.W."/>
            <person name="Aroian R.V."/>
        </authorList>
    </citation>
    <scope>NUCLEOTIDE SEQUENCE</scope>
    <source>
        <strain evidence="2">HY135</strain>
    </source>
</reference>
<sequence>MSRNLDERLRWNESEVTYLACFYAVRESESVRERCFTSRECRGGSSPVSERWNCRRLCERGDIAISQRRGGGFEWPRVPGEGVMITTIYEEEGT</sequence>
<dbReference type="AlphaFoldDB" id="A0A016V334"/>
<gene>
    <name evidence="1" type="primary">Acey_s0019.g3816</name>
    <name evidence="1" type="ORF">Y032_0019g3816</name>
</gene>
<dbReference type="Proteomes" id="UP000024635">
    <property type="component" value="Unassembled WGS sequence"/>
</dbReference>
<protein>
    <submittedName>
        <fullName evidence="1">Uncharacterized protein</fullName>
    </submittedName>
</protein>
<dbReference type="EMBL" id="JARK01001355">
    <property type="protein sequence ID" value="EYC21427.1"/>
    <property type="molecule type" value="Genomic_DNA"/>
</dbReference>
<name>A0A016V334_9BILA</name>
<proteinExistence type="predicted"/>
<comment type="caution">
    <text evidence="1">The sequence shown here is derived from an EMBL/GenBank/DDBJ whole genome shotgun (WGS) entry which is preliminary data.</text>
</comment>
<evidence type="ECO:0000313" key="1">
    <source>
        <dbReference type="EMBL" id="EYC21427.1"/>
    </source>
</evidence>
<evidence type="ECO:0000313" key="2">
    <source>
        <dbReference type="Proteomes" id="UP000024635"/>
    </source>
</evidence>